<evidence type="ECO:0000313" key="2">
    <source>
        <dbReference type="EMBL" id="QVW28049.1"/>
    </source>
</evidence>
<keyword evidence="3" id="KW-1185">Reference proteome</keyword>
<protein>
    <submittedName>
        <fullName evidence="2">Uncharacterized protein</fullName>
    </submittedName>
</protein>
<accession>A0AAE7RFH9</accession>
<sequence>MIDLEKLFNTILVVLTIIAVTYLIYIFYTAYVNAGWGGVVLLILLFICIMIQ</sequence>
<reference evidence="2 3" key="1">
    <citation type="submission" date="2021-02" db="EMBL/GenBank/DDBJ databases">
        <title>Isolation and Efficacy of Vancomycin Resistant Enterococci-specific Bacteriophages in Wax Moth Larvae Model Galleria mellonella.</title>
        <authorList>
            <person name="El Haddad L."/>
            <person name="Harb C.P."/>
            <person name="Clark J.R."/>
            <person name="Terwilliger A.L."/>
            <person name="Chaftari C."/>
            <person name="Duna M."/>
            <person name="Youssef S."/>
            <person name="Stibich M."/>
            <person name="Maresso A."/>
            <person name="Chemaly R.F."/>
        </authorList>
    </citation>
    <scope>NUCLEOTIDE SEQUENCE [LARGE SCALE GENOMIC DNA]</scope>
</reference>
<evidence type="ECO:0000256" key="1">
    <source>
        <dbReference type="SAM" id="Phobius"/>
    </source>
</evidence>
<proteinExistence type="predicted"/>
<keyword evidence="1" id="KW-1133">Transmembrane helix</keyword>
<keyword evidence="1" id="KW-0472">Membrane</keyword>
<dbReference type="EMBL" id="MW633168">
    <property type="protein sequence ID" value="QVW28049.1"/>
    <property type="molecule type" value="Genomic_DNA"/>
</dbReference>
<organism evidence="2 3">
    <name type="scientific">Enterococcus phage MDA2</name>
    <dbReference type="NCBI Taxonomy" id="2816459"/>
    <lineage>
        <taxon>Viruses</taxon>
        <taxon>Duplodnaviria</taxon>
        <taxon>Heunggongvirae</taxon>
        <taxon>Uroviricota</taxon>
        <taxon>Caudoviricetes</taxon>
        <taxon>Herelleviridae</taxon>
        <taxon>Brockvirinae</taxon>
        <taxon>Kochikohdavirus</taxon>
        <taxon>Kochikohdavirus mda2</taxon>
    </lineage>
</organism>
<evidence type="ECO:0000313" key="3">
    <source>
        <dbReference type="Proteomes" id="UP000828118"/>
    </source>
</evidence>
<feature type="transmembrane region" description="Helical" evidence="1">
    <location>
        <begin position="7"/>
        <end position="28"/>
    </location>
</feature>
<name>A0AAE7RFH9_9CAUD</name>
<keyword evidence="1" id="KW-0812">Transmembrane</keyword>
<dbReference type="Proteomes" id="UP000828118">
    <property type="component" value="Segment"/>
</dbReference>
<feature type="transmembrane region" description="Helical" evidence="1">
    <location>
        <begin position="34"/>
        <end position="51"/>
    </location>
</feature>